<dbReference type="Proteomes" id="UP000644147">
    <property type="component" value="Unassembled WGS sequence"/>
</dbReference>
<dbReference type="RefSeq" id="WP_200507621.1">
    <property type="nucleotide sequence ID" value="NZ_JAEHFX010000011.1"/>
</dbReference>
<gene>
    <name evidence="1" type="ORF">I5M27_17165</name>
</gene>
<proteinExistence type="predicted"/>
<keyword evidence="2" id="KW-1185">Reference proteome</keyword>
<name>A0ABS1C5R4_9BACT</name>
<comment type="caution">
    <text evidence="1">The sequence shown here is derived from an EMBL/GenBank/DDBJ whole genome shotgun (WGS) entry which is preliminary data.</text>
</comment>
<evidence type="ECO:0008006" key="3">
    <source>
        <dbReference type="Google" id="ProtNLM"/>
    </source>
</evidence>
<evidence type="ECO:0000313" key="1">
    <source>
        <dbReference type="EMBL" id="MBK0404727.1"/>
    </source>
</evidence>
<protein>
    <recommendedName>
        <fullName evidence="3">YCII-related domain-containing protein</fullName>
    </recommendedName>
</protein>
<sequence>MENPNFQFVPQDILPQMANMKPYTILLLKKGPEFSSSEAQKIIQAEHLPHLFKLRAEGKMLLSMPVMDNTDVAAVGIYNSLDKAALAKLTETDPAVQKGVFTYELLNSVGMKGDTLV</sequence>
<evidence type="ECO:0000313" key="2">
    <source>
        <dbReference type="Proteomes" id="UP000644147"/>
    </source>
</evidence>
<dbReference type="EMBL" id="JAEHFX010000011">
    <property type="protein sequence ID" value="MBK0404727.1"/>
    <property type="molecule type" value="Genomic_DNA"/>
</dbReference>
<reference evidence="1 2" key="1">
    <citation type="submission" date="2020-12" db="EMBL/GenBank/DDBJ databases">
        <title>Bacterial novel species Adhaeribacter sp. BT258 isolated from soil.</title>
        <authorList>
            <person name="Jung H.-Y."/>
        </authorList>
    </citation>
    <scope>NUCLEOTIDE SEQUENCE [LARGE SCALE GENOMIC DNA]</scope>
    <source>
        <strain evidence="1 2">BT258</strain>
    </source>
</reference>
<accession>A0ABS1C5R4</accession>
<organism evidence="1 2">
    <name type="scientific">Adhaeribacter terrigena</name>
    <dbReference type="NCBI Taxonomy" id="2793070"/>
    <lineage>
        <taxon>Bacteria</taxon>
        <taxon>Pseudomonadati</taxon>
        <taxon>Bacteroidota</taxon>
        <taxon>Cytophagia</taxon>
        <taxon>Cytophagales</taxon>
        <taxon>Hymenobacteraceae</taxon>
        <taxon>Adhaeribacter</taxon>
    </lineage>
</organism>